<evidence type="ECO:0000256" key="7">
    <source>
        <dbReference type="ARBA" id="ARBA00023136"/>
    </source>
</evidence>
<keyword evidence="3" id="KW-0328">Glycosyltransferase</keyword>
<organism evidence="10 11">
    <name type="scientific">Cupriavidus numazuensis</name>
    <dbReference type="NCBI Taxonomy" id="221992"/>
    <lineage>
        <taxon>Bacteria</taxon>
        <taxon>Pseudomonadati</taxon>
        <taxon>Pseudomonadota</taxon>
        <taxon>Betaproteobacteria</taxon>
        <taxon>Burkholderiales</taxon>
        <taxon>Burkholderiaceae</taxon>
        <taxon>Cupriavidus</taxon>
    </lineage>
</organism>
<dbReference type="Proteomes" id="UP000672657">
    <property type="component" value="Unassembled WGS sequence"/>
</dbReference>
<feature type="domain" description="Glycosyltransferase RgtA/B/C/D-like" evidence="9">
    <location>
        <begin position="87"/>
        <end position="246"/>
    </location>
</feature>
<evidence type="ECO:0000256" key="4">
    <source>
        <dbReference type="ARBA" id="ARBA00022679"/>
    </source>
</evidence>
<keyword evidence="7 8" id="KW-0472">Membrane</keyword>
<keyword evidence="4" id="KW-0808">Transferase</keyword>
<evidence type="ECO:0000256" key="2">
    <source>
        <dbReference type="ARBA" id="ARBA00022475"/>
    </source>
</evidence>
<evidence type="ECO:0000256" key="6">
    <source>
        <dbReference type="ARBA" id="ARBA00022989"/>
    </source>
</evidence>
<dbReference type="InterPro" id="IPR050297">
    <property type="entry name" value="LipidA_mod_glycosyltrf_83"/>
</dbReference>
<keyword evidence="2" id="KW-1003">Cell membrane</keyword>
<dbReference type="InterPro" id="IPR038731">
    <property type="entry name" value="RgtA/B/C-like"/>
</dbReference>
<name>A0ABM8TN69_9BURK</name>
<feature type="transmembrane region" description="Helical" evidence="8">
    <location>
        <begin position="342"/>
        <end position="363"/>
    </location>
</feature>
<evidence type="ECO:0000256" key="5">
    <source>
        <dbReference type="ARBA" id="ARBA00022692"/>
    </source>
</evidence>
<feature type="transmembrane region" description="Helical" evidence="8">
    <location>
        <begin position="269"/>
        <end position="296"/>
    </location>
</feature>
<comment type="subcellular location">
    <subcellularLocation>
        <location evidence="1">Cell membrane</location>
        <topology evidence="1">Multi-pass membrane protein</topology>
    </subcellularLocation>
</comment>
<evidence type="ECO:0000256" key="1">
    <source>
        <dbReference type="ARBA" id="ARBA00004651"/>
    </source>
</evidence>
<feature type="transmembrane region" description="Helical" evidence="8">
    <location>
        <begin position="186"/>
        <end position="215"/>
    </location>
</feature>
<feature type="transmembrane region" description="Helical" evidence="8">
    <location>
        <begin position="40"/>
        <end position="58"/>
    </location>
</feature>
<keyword evidence="6 8" id="KW-1133">Transmembrane helix</keyword>
<gene>
    <name evidence="10" type="ORF">LMG26411_05034</name>
</gene>
<dbReference type="EMBL" id="CAJPVI010000034">
    <property type="protein sequence ID" value="CAG2155769.1"/>
    <property type="molecule type" value="Genomic_DNA"/>
</dbReference>
<keyword evidence="5 8" id="KW-0812">Transmembrane</keyword>
<feature type="transmembrane region" description="Helical" evidence="8">
    <location>
        <begin position="160"/>
        <end position="179"/>
    </location>
</feature>
<feature type="transmembrane region" description="Helical" evidence="8">
    <location>
        <begin position="105"/>
        <end position="125"/>
    </location>
</feature>
<keyword evidence="11" id="KW-1185">Reference proteome</keyword>
<dbReference type="Pfam" id="PF13231">
    <property type="entry name" value="PMT_2"/>
    <property type="match status" value="1"/>
</dbReference>
<evidence type="ECO:0000256" key="8">
    <source>
        <dbReference type="SAM" id="Phobius"/>
    </source>
</evidence>
<evidence type="ECO:0000259" key="9">
    <source>
        <dbReference type="Pfam" id="PF13231"/>
    </source>
</evidence>
<protein>
    <recommendedName>
        <fullName evidence="9">Glycosyltransferase RgtA/B/C/D-like domain-containing protein</fullName>
    </recommendedName>
</protein>
<comment type="caution">
    <text evidence="10">The sequence shown here is derived from an EMBL/GenBank/DDBJ whole genome shotgun (WGS) entry which is preliminary data.</text>
</comment>
<proteinExistence type="predicted"/>
<evidence type="ECO:0000313" key="10">
    <source>
        <dbReference type="EMBL" id="CAG2155769.1"/>
    </source>
</evidence>
<evidence type="ECO:0000313" key="11">
    <source>
        <dbReference type="Proteomes" id="UP000672657"/>
    </source>
</evidence>
<dbReference type="RefSeq" id="WP_211955951.1">
    <property type="nucleotide sequence ID" value="NZ_CAJPVI010000034.1"/>
</dbReference>
<feature type="transmembrane region" description="Helical" evidence="8">
    <location>
        <begin position="227"/>
        <end position="248"/>
    </location>
</feature>
<dbReference type="PANTHER" id="PTHR33908">
    <property type="entry name" value="MANNOSYLTRANSFERASE YKCB-RELATED"/>
    <property type="match status" value="1"/>
</dbReference>
<reference evidence="10 11" key="1">
    <citation type="submission" date="2021-03" db="EMBL/GenBank/DDBJ databases">
        <authorList>
            <person name="Peeters C."/>
        </authorList>
    </citation>
    <scope>NUCLEOTIDE SEQUENCE [LARGE SCALE GENOMIC DNA]</scope>
    <source>
        <strain evidence="10 11">LMG 26411</strain>
    </source>
</reference>
<feature type="transmembrane region" description="Helical" evidence="8">
    <location>
        <begin position="316"/>
        <end position="335"/>
    </location>
</feature>
<accession>A0ABM8TN69</accession>
<sequence>MEEFSAFSGRGNAAPVGTPLPNAIQKWPLLSNKLAQPQSATSIFAIALLAHVLLWTLLPSLLLRNASLDIIEALAWGHEWQLGYEKDPPLWPWVTEALSVWPGKNLWACYLAAQVCIGTVFVSVWQLGCRIASRREALLGALLLEGIYYFNFPTPEFNDIVLQMPFAALFGWLLHRALTDNRLRDWCLAGFVAGLGLWARYSMGAYLIPMAIFVLVHPVARRRLAEAGPWVLVATALLTFLPHMAWIVDSGFISIEYVARRAPEATNGLHYVAKLSSFIGAQLAALIPMLLLALMLWRWKNPNPPSPSDSRDFDRAYLAALAFGPIVFSVILSAMTQRPPRVMWAAPLLCYVGLFIATSIRPVLTAQRLRTFGRAWIAVLLLPALLFTLEQVARPLVTGKENRSHFPGRSLAAEVTDRWHAETGTPMKYVIGDTWYAGNAAFYSDDRPSALFVHGGYRFNPWVTPEQLKKEGAVLVWDAASEGADIPPIIAEQFPGAALQPAVSVRGPASVHQVGIAFLLPTETAMPEDGERLATSL</sequence>
<evidence type="ECO:0000256" key="3">
    <source>
        <dbReference type="ARBA" id="ARBA00022676"/>
    </source>
</evidence>
<dbReference type="PANTHER" id="PTHR33908:SF9">
    <property type="entry name" value="BLL5595 PROTEIN"/>
    <property type="match status" value="1"/>
</dbReference>